<evidence type="ECO:0000256" key="1">
    <source>
        <dbReference type="SAM" id="MobiDB-lite"/>
    </source>
</evidence>
<evidence type="ECO:0000313" key="3">
    <source>
        <dbReference type="Proteomes" id="UP001201262"/>
    </source>
</evidence>
<dbReference type="RefSeq" id="XP_046077091.1">
    <property type="nucleotide sequence ID" value="XM_046213648.1"/>
</dbReference>
<dbReference type="EMBL" id="JAJTJA010000002">
    <property type="protein sequence ID" value="KAH8704073.1"/>
    <property type="molecule type" value="Genomic_DNA"/>
</dbReference>
<dbReference type="GeneID" id="70243935"/>
<feature type="compositionally biased region" description="Low complexity" evidence="1">
    <location>
        <begin position="58"/>
        <end position="70"/>
    </location>
</feature>
<organism evidence="2 3">
    <name type="scientific">Talaromyces proteolyticus</name>
    <dbReference type="NCBI Taxonomy" id="1131652"/>
    <lineage>
        <taxon>Eukaryota</taxon>
        <taxon>Fungi</taxon>
        <taxon>Dikarya</taxon>
        <taxon>Ascomycota</taxon>
        <taxon>Pezizomycotina</taxon>
        <taxon>Eurotiomycetes</taxon>
        <taxon>Eurotiomycetidae</taxon>
        <taxon>Eurotiales</taxon>
        <taxon>Trichocomaceae</taxon>
        <taxon>Talaromyces</taxon>
        <taxon>Talaromyces sect. Bacilispori</taxon>
    </lineage>
</organism>
<feature type="region of interest" description="Disordered" evidence="1">
    <location>
        <begin position="1"/>
        <end position="121"/>
    </location>
</feature>
<sequence length="233" mass="25739">MTKKRGREDPGDLLSARPVSLPKRSRAATESDSEIVAVDTNNDHENVEDEDDDDDDYTSSSGSSSSFSSEAESENAGSEEEEEDNRDIETDLKQAVKEPAPGSKREDITYIRGHPKPKIHNIDRLKHPDLLSRISTFLPQLQAANVDLERRLASGNTQTLVMDDAPVGEGEYIEMNLGLGVLKEKRDGESESHSASDSNDEEDDEADHVMDRLMGIKSRSKEENPGIQEVDEG</sequence>
<dbReference type="InterPro" id="IPR027921">
    <property type="entry name" value="NOPCHAP1"/>
</dbReference>
<proteinExistence type="predicted"/>
<dbReference type="AlphaFoldDB" id="A0AAD4Q0G6"/>
<feature type="compositionally biased region" description="Basic and acidic residues" evidence="1">
    <location>
        <begin position="1"/>
        <end position="10"/>
    </location>
</feature>
<dbReference type="Pfam" id="PF15370">
    <property type="entry name" value="NOPCHAP1"/>
    <property type="match status" value="1"/>
</dbReference>
<keyword evidence="3" id="KW-1185">Reference proteome</keyword>
<feature type="region of interest" description="Disordered" evidence="1">
    <location>
        <begin position="183"/>
        <end position="233"/>
    </location>
</feature>
<name>A0AAD4Q0G6_9EURO</name>
<feature type="compositionally biased region" description="Acidic residues" evidence="1">
    <location>
        <begin position="46"/>
        <end position="57"/>
    </location>
</feature>
<comment type="caution">
    <text evidence="2">The sequence shown here is derived from an EMBL/GenBank/DDBJ whole genome shotgun (WGS) entry which is preliminary data.</text>
</comment>
<dbReference type="PANTHER" id="PTHR38489:SF1">
    <property type="entry name" value="HISTONE CHAPERONE DOMAIN-CONTAINING PROTEIN"/>
    <property type="match status" value="1"/>
</dbReference>
<feature type="compositionally biased region" description="Basic and acidic residues" evidence="1">
    <location>
        <begin position="87"/>
        <end position="96"/>
    </location>
</feature>
<feature type="compositionally biased region" description="Acidic residues" evidence="1">
    <location>
        <begin position="71"/>
        <end position="86"/>
    </location>
</feature>
<evidence type="ECO:0000313" key="2">
    <source>
        <dbReference type="EMBL" id="KAH8704073.1"/>
    </source>
</evidence>
<dbReference type="GO" id="GO:0000492">
    <property type="term" value="P:box C/D snoRNP assembly"/>
    <property type="evidence" value="ECO:0007669"/>
    <property type="project" value="InterPro"/>
</dbReference>
<reference evidence="2" key="1">
    <citation type="submission" date="2021-12" db="EMBL/GenBank/DDBJ databases">
        <title>Convergent genome expansion in fungi linked to evolution of root-endophyte symbiosis.</title>
        <authorList>
            <consortium name="DOE Joint Genome Institute"/>
            <person name="Ke Y.-H."/>
            <person name="Bonito G."/>
            <person name="Liao H.-L."/>
            <person name="Looney B."/>
            <person name="Rojas-Flechas A."/>
            <person name="Nash J."/>
            <person name="Hameed K."/>
            <person name="Schadt C."/>
            <person name="Martin F."/>
            <person name="Crous P.W."/>
            <person name="Miettinen O."/>
            <person name="Magnuson J.K."/>
            <person name="Labbe J."/>
            <person name="Jacobson D."/>
            <person name="Doktycz M.J."/>
            <person name="Veneault-Fourrey C."/>
            <person name="Kuo A."/>
            <person name="Mondo S."/>
            <person name="Calhoun S."/>
            <person name="Riley R."/>
            <person name="Ohm R."/>
            <person name="LaButti K."/>
            <person name="Andreopoulos B."/>
            <person name="Pangilinan J."/>
            <person name="Nolan M."/>
            <person name="Tritt A."/>
            <person name="Clum A."/>
            <person name="Lipzen A."/>
            <person name="Daum C."/>
            <person name="Barry K."/>
            <person name="Grigoriev I.V."/>
            <person name="Vilgalys R."/>
        </authorList>
    </citation>
    <scope>NUCLEOTIDE SEQUENCE</scope>
    <source>
        <strain evidence="2">PMI_201</strain>
    </source>
</reference>
<dbReference type="PANTHER" id="PTHR38489">
    <property type="entry name" value="HISTONE CHAPERONE DOMAIN-CONTAINING PROTEIN"/>
    <property type="match status" value="1"/>
</dbReference>
<protein>
    <submittedName>
        <fullName evidence="2">Uncharacterized protein</fullName>
    </submittedName>
</protein>
<feature type="compositionally biased region" description="Basic and acidic residues" evidence="1">
    <location>
        <begin position="183"/>
        <end position="194"/>
    </location>
</feature>
<accession>A0AAD4Q0G6</accession>
<gene>
    <name evidence="2" type="ORF">BGW36DRAFT_355452</name>
</gene>
<dbReference type="Proteomes" id="UP001201262">
    <property type="component" value="Unassembled WGS sequence"/>
</dbReference>